<dbReference type="STRING" id="1111676.MHC_02465"/>
<dbReference type="EMBL" id="CP003199">
    <property type="protein sequence ID" value="AEW45357.2"/>
    <property type="molecule type" value="Genomic_DNA"/>
</dbReference>
<evidence type="ECO:0000313" key="3">
    <source>
        <dbReference type="Proteomes" id="UP000009135"/>
    </source>
</evidence>
<feature type="compositionally biased region" description="Polar residues" evidence="1">
    <location>
        <begin position="39"/>
        <end position="50"/>
    </location>
</feature>
<proteinExistence type="predicted"/>
<feature type="region of interest" description="Disordered" evidence="1">
    <location>
        <begin position="39"/>
        <end position="73"/>
    </location>
</feature>
<dbReference type="Proteomes" id="UP000009135">
    <property type="component" value="Chromosome"/>
</dbReference>
<name>H6N6T5_MYCHN</name>
<sequence>MILSTVMKSLLGGSLLAVGVGLGIDKAIFFPEDSNSKNFVKTSSKSSVTNPFEEESQNTTPHSEPPQTLETKSETIQAEVPKAAVEPEKKCTIYKILSSSKKTASLTDENFLDKQVKKQSKTYQEIKNACAKDKEKKIYLSWENVGWFLPRYEWVYNQSKQNIDWQIIEPDLKK</sequence>
<keyword evidence="3" id="KW-1185">Reference proteome</keyword>
<accession>H6N6T5</accession>
<dbReference type="OrthoDB" id="402382at2"/>
<gene>
    <name evidence="2" type="ordered locus">MHC_02465</name>
</gene>
<organism evidence="2 3">
    <name type="scientific">Mycoplasma haemocanis (strain Illinois)</name>
    <dbReference type="NCBI Taxonomy" id="1111676"/>
    <lineage>
        <taxon>Bacteria</taxon>
        <taxon>Bacillati</taxon>
        <taxon>Mycoplasmatota</taxon>
        <taxon>Mollicutes</taxon>
        <taxon>Mycoplasmataceae</taxon>
        <taxon>Mycoplasma</taxon>
    </lineage>
</organism>
<dbReference type="HOGENOM" id="CLU_1446181_0_0_14"/>
<evidence type="ECO:0000256" key="1">
    <source>
        <dbReference type="SAM" id="MobiDB-lite"/>
    </source>
</evidence>
<evidence type="ECO:0000313" key="2">
    <source>
        <dbReference type="EMBL" id="AEW45357.2"/>
    </source>
</evidence>
<feature type="compositionally biased region" description="Polar residues" evidence="1">
    <location>
        <begin position="57"/>
        <end position="73"/>
    </location>
</feature>
<protein>
    <submittedName>
        <fullName evidence="2">Uncharacterized protein</fullName>
    </submittedName>
</protein>
<reference evidence="2 3" key="1">
    <citation type="journal article" date="2012" name="J. Bacteriol.">
        <title>Complete genome sequence of Mycoplasma haemocanis strain Illinois.</title>
        <authorList>
            <person name="do Nascimento N.C."/>
            <person name="Guimaraes A.M."/>
            <person name="Santos A.P."/>
            <person name="Sanmiguel P.J."/>
            <person name="Messick J.B."/>
        </authorList>
    </citation>
    <scope>NUCLEOTIDE SEQUENCE [LARGE SCALE GENOMIC DNA]</scope>
    <source>
        <strain evidence="2 3">Illinois</strain>
    </source>
</reference>
<dbReference type="AlphaFoldDB" id="H6N6T5"/>
<dbReference type="KEGG" id="mhe:MHC_02465"/>